<dbReference type="InterPro" id="IPR018247">
    <property type="entry name" value="EF_Hand_1_Ca_BS"/>
</dbReference>
<feature type="domain" description="Laminin G" evidence="4">
    <location>
        <begin position="1062"/>
        <end position="1235"/>
    </location>
</feature>
<dbReference type="SMART" id="SM00282">
    <property type="entry name" value="LamG"/>
    <property type="match status" value="1"/>
</dbReference>
<evidence type="ECO:0000313" key="6">
    <source>
        <dbReference type="EMBL" id="SIQ28874.1"/>
    </source>
</evidence>
<evidence type="ECO:0000259" key="5">
    <source>
        <dbReference type="PROSITE" id="PS51766"/>
    </source>
</evidence>
<evidence type="ECO:0000256" key="1">
    <source>
        <dbReference type="ARBA" id="ARBA00022536"/>
    </source>
</evidence>
<organism evidence="6 7">
    <name type="scientific">Paenibacillus macquariensis</name>
    <dbReference type="NCBI Taxonomy" id="948756"/>
    <lineage>
        <taxon>Bacteria</taxon>
        <taxon>Bacillati</taxon>
        <taxon>Bacillota</taxon>
        <taxon>Bacilli</taxon>
        <taxon>Bacillales</taxon>
        <taxon>Paenibacillaceae</taxon>
        <taxon>Paenibacillus</taxon>
    </lineage>
</organism>
<evidence type="ECO:0000259" key="4">
    <source>
        <dbReference type="PROSITE" id="PS50025"/>
    </source>
</evidence>
<evidence type="ECO:0000259" key="3">
    <source>
        <dbReference type="PROSITE" id="PS50022"/>
    </source>
</evidence>
<evidence type="ECO:0000256" key="2">
    <source>
        <dbReference type="ARBA" id="ARBA00022729"/>
    </source>
</evidence>
<dbReference type="InterPro" id="IPR002105">
    <property type="entry name" value="Dockerin_1_rpt"/>
</dbReference>
<dbReference type="Pfam" id="PF00754">
    <property type="entry name" value="F5_F8_type_C"/>
    <property type="match status" value="2"/>
</dbReference>
<dbReference type="InterPro" id="IPR036439">
    <property type="entry name" value="Dockerin_dom_sf"/>
</dbReference>
<protein>
    <submittedName>
        <fullName evidence="6">Cohesin domain-containing protein</fullName>
    </submittedName>
</protein>
<dbReference type="InterPro" id="IPR013320">
    <property type="entry name" value="ConA-like_dom_sf"/>
</dbReference>
<dbReference type="PROSITE" id="PS00448">
    <property type="entry name" value="CLOS_CELLULOSOME_RPT"/>
    <property type="match status" value="1"/>
</dbReference>
<keyword evidence="2" id="KW-0732">Signal</keyword>
<dbReference type="PROSITE" id="PS50025">
    <property type="entry name" value="LAM_G_DOMAIN"/>
    <property type="match status" value="1"/>
</dbReference>
<dbReference type="Proteomes" id="UP000186666">
    <property type="component" value="Unassembled WGS sequence"/>
</dbReference>
<dbReference type="Gene3D" id="2.60.40.1080">
    <property type="match status" value="2"/>
</dbReference>
<dbReference type="RefSeq" id="WP_068590331.1">
    <property type="nucleotide sequence ID" value="NZ_FTNK01000001.1"/>
</dbReference>
<dbReference type="Gene3D" id="1.10.1330.10">
    <property type="entry name" value="Dockerin domain"/>
    <property type="match status" value="1"/>
</dbReference>
<dbReference type="PROSITE" id="PS51766">
    <property type="entry name" value="DOCKERIN"/>
    <property type="match status" value="1"/>
</dbReference>
<dbReference type="SUPFAM" id="SSF49384">
    <property type="entry name" value="Carbohydrate-binding domain"/>
    <property type="match status" value="1"/>
</dbReference>
<dbReference type="InterPro" id="IPR003343">
    <property type="entry name" value="Big_2"/>
</dbReference>
<dbReference type="InterPro" id="IPR013785">
    <property type="entry name" value="Aldolase_TIM"/>
</dbReference>
<feature type="domain" description="F5/8 type C" evidence="3">
    <location>
        <begin position="1226"/>
        <end position="1378"/>
    </location>
</feature>
<keyword evidence="1" id="KW-0245">EGF-like domain</keyword>
<comment type="caution">
    <text evidence="6">The sequence shown here is derived from an EMBL/GenBank/DDBJ whole genome shotgun (WGS) entry which is preliminary data.</text>
</comment>
<dbReference type="PROSITE" id="PS00018">
    <property type="entry name" value="EF_HAND_1"/>
    <property type="match status" value="2"/>
</dbReference>
<dbReference type="Pfam" id="PF13385">
    <property type="entry name" value="Laminin_G_3"/>
    <property type="match status" value="1"/>
</dbReference>
<dbReference type="InterPro" id="IPR000421">
    <property type="entry name" value="FA58C"/>
</dbReference>
<dbReference type="Gene3D" id="2.60.40.1220">
    <property type="match status" value="1"/>
</dbReference>
<dbReference type="SUPFAM" id="SSF49899">
    <property type="entry name" value="Concanavalin A-like lectins/glucanases"/>
    <property type="match status" value="1"/>
</dbReference>
<dbReference type="SUPFAM" id="SSF51445">
    <property type="entry name" value="(Trans)glycosidases"/>
    <property type="match status" value="1"/>
</dbReference>
<dbReference type="SMART" id="SM00635">
    <property type="entry name" value="BID_2"/>
    <property type="match status" value="2"/>
</dbReference>
<dbReference type="PROSITE" id="PS50022">
    <property type="entry name" value="FA58C_3"/>
    <property type="match status" value="2"/>
</dbReference>
<gene>
    <name evidence="6" type="ORF">SAMN05421578_10163</name>
</gene>
<keyword evidence="7" id="KW-1185">Reference proteome</keyword>
<accession>A0ABY1JJB9</accession>
<dbReference type="InterPro" id="IPR008964">
    <property type="entry name" value="Invasin/intimin_cell_adhesion"/>
</dbReference>
<dbReference type="CDD" id="cd14254">
    <property type="entry name" value="Dockerin_II"/>
    <property type="match status" value="1"/>
</dbReference>
<dbReference type="CDD" id="cd08547">
    <property type="entry name" value="Type_II_cohesin"/>
    <property type="match status" value="1"/>
</dbReference>
<feature type="domain" description="Dockerin" evidence="5">
    <location>
        <begin position="1608"/>
        <end position="1670"/>
    </location>
</feature>
<dbReference type="SUPFAM" id="SSF49373">
    <property type="entry name" value="Invasin/intimin cell-adhesion fragments"/>
    <property type="match status" value="2"/>
</dbReference>
<dbReference type="Pfam" id="PF13205">
    <property type="entry name" value="Big_5"/>
    <property type="match status" value="1"/>
</dbReference>
<dbReference type="InterPro" id="IPR008979">
    <property type="entry name" value="Galactose-bd-like_sf"/>
</dbReference>
<name>A0ABY1JJB9_9BACL</name>
<dbReference type="CDD" id="cd00110">
    <property type="entry name" value="LamG"/>
    <property type="match status" value="1"/>
</dbReference>
<dbReference type="InterPro" id="IPR032812">
    <property type="entry name" value="SbsA_Ig"/>
</dbReference>
<dbReference type="Gene3D" id="2.60.120.260">
    <property type="entry name" value="Galactose-binding domain-like"/>
    <property type="match status" value="2"/>
</dbReference>
<reference evidence="6 7" key="1">
    <citation type="submission" date="2017-01" db="EMBL/GenBank/DDBJ databases">
        <authorList>
            <person name="Varghese N."/>
            <person name="Submissions S."/>
        </authorList>
    </citation>
    <scope>NUCLEOTIDE SEQUENCE [LARGE SCALE GENOMIC DNA]</scope>
    <source>
        <strain evidence="6 7">ATCC 23464</strain>
    </source>
</reference>
<feature type="domain" description="F5/8 type C" evidence="3">
    <location>
        <begin position="33"/>
        <end position="189"/>
    </location>
</feature>
<proteinExistence type="predicted"/>
<evidence type="ECO:0000313" key="7">
    <source>
        <dbReference type="Proteomes" id="UP000186666"/>
    </source>
</evidence>
<dbReference type="InterPro" id="IPR017853">
    <property type="entry name" value="GH"/>
</dbReference>
<sequence length="1670" mass="183140">MRINRTSKRLIVTLCLLIIMGFSNGLLLKGEIVTAAEVIQDTSLLDQSKWLLKSVDSEELQSENGKAINTFDGNPATFWHSKYYGAIAPLPHSIDINLGGTHEMRGFRYLPRQVANANGAVKNYELYVSMDGENWGVTPVASGTFANSITEKEVLFANPVIGNHIRFVALSEMKGQQFTTVAELNLLQTTENTLKHKVLQVDQSAVTLEVGQTQKLNVTWKYGADVTKEVTNVVKYTSLDSDVATVSSKGLITARNKGKTTIQIKHGDAEPVNVSVTIDTGVANSGLTVTQNGDSIIIGNWYMDRVFNITGNKVITKQIVNKSSGETANVKAGEEFIIHLDNSTRLQASDLTLSTWEVLDGEGGSKTLVFRFAPKNQITVSLFVAMNPDDHFMRKHLEIQSENPNFTVSRIELESLDIPGPFWSTPVSGRMGFGQPVYANDLFFGVEFPGADNKLVSQKVVSAYSMGNPQVGATTLTSKTSVSGVSARQEEVRARCLAYVDTIALPARFQLQYNGWFELYHDANSANLIKTYKEIEKGMSSYGVRPLDVYAADDGWADYNKGFWDFNTATFPNGFSDQAKLLKNYGSKFGVWLGPAGGYKSPGTFSARLKKEYGYETVGSYMDVTGPKYTQALKQRMMDLTEEYDINYWKLDGFVLVDNEVTSQPAYFTRFWDTWIDIFQDLREDEKDIFLNITTGSNNSPWLLPYVNSVWLNIGTDAGYRGTGSDRDQMLTYVDYKYYTRFKVEQSQMPLRYIYNHEPIHGIYVKNPAGRDYTQTLEEFRKYLFMCLVRGTGFVEVYYSPSLFDDAQWKVNAEVLTWAEENFDALSNADMIGGNPLAGDVYGYSGWTKDKGIVSLRNPSSTAKTYQLTLDTLLGLKDKTKSYYRTTVYPYGASEEGPFEYGETFTITLQPYEAFVYQFESSDDEEQPTIAQVSALSSNQIEVLFSERMKKSTVENIANYSLNNGVSVVSAVLGEDYKSVILTVAGLSRGTPYKLTVNNMLDMADNAIASNASQSFYRADGGLVAHWEFTEQDGIAAADSSGNGNEATIHQATHVDGELFNALQFNGTSSSVEAGAASSISSTGDMALSVRVKTSATTEQVIIQQGSASAAEGQYQLKLKADGHVQWQMKDKGTEAGFLAVSDTAVNDGEWHHIIVVRENNGLGKIYVDRVLDGSDYSPLKVDLQPASVYIGTAGIEHAQYFNGLIGDVQLFNRSVPYNEVELMESEEPGFLAQSSWKLHYADSQQTAGEDGKATNAFDGNPNTYWHTKHSPADPMPHDLQIDLGQTNEMSGFVYSPRKQMNGSNYANGIIKDYKFYVSMDGVNWGDPVATGTFASDNTDKEVKFNGSVIGRYIRLVALSEINGQAYTSVAELNILQTKHNLSKKSLKVIKPAIVLTTGGTEQLEVNWQLGTLLKKDLTANVTYTSDNLEIATVNTQGLVTAKGDGTTTIRITYEGLEPIVVTVTVGIQQKVTTVLLTGPKSVVAGEKLEVQYGLNNVTQNVYAQDITINYDPSAMDFISAKSLIEGVSLVETQSSTPGKIRMIIASTGEGHAVTGNAQIVELSFVAKEVAVPISGKLSSSDVTLADNNGVEEVVAATEITIEVTPGTVDIPGDINKDGKVSIGDLAIVAANYGKDSTSPDWAKIKQADVNKDGIIDLTDLAAVASKIVE</sequence>
<dbReference type="Gene3D" id="2.60.120.200">
    <property type="match status" value="1"/>
</dbReference>
<dbReference type="InterPro" id="IPR014755">
    <property type="entry name" value="Cu-Rt/internalin_Ig-like"/>
</dbReference>
<dbReference type="InterPro" id="IPR001791">
    <property type="entry name" value="Laminin_G"/>
</dbReference>
<dbReference type="SUPFAM" id="SSF63446">
    <property type="entry name" value="Type I dockerin domain"/>
    <property type="match status" value="1"/>
</dbReference>
<dbReference type="Pfam" id="PF00404">
    <property type="entry name" value="Dockerin_1"/>
    <property type="match status" value="1"/>
</dbReference>
<dbReference type="SUPFAM" id="SSF49785">
    <property type="entry name" value="Galactose-binding domain-like"/>
    <property type="match status" value="2"/>
</dbReference>
<dbReference type="Gene3D" id="3.20.20.70">
    <property type="entry name" value="Aldolase class I"/>
    <property type="match status" value="1"/>
</dbReference>
<dbReference type="InterPro" id="IPR008965">
    <property type="entry name" value="CBM2/CBM3_carb-bd_dom_sf"/>
</dbReference>
<dbReference type="EMBL" id="FTNK01000001">
    <property type="protein sequence ID" value="SIQ28874.1"/>
    <property type="molecule type" value="Genomic_DNA"/>
</dbReference>
<dbReference type="InterPro" id="IPR016134">
    <property type="entry name" value="Dockerin_dom"/>
</dbReference>
<dbReference type="Gene3D" id="2.60.40.680">
    <property type="match status" value="1"/>
</dbReference>
<dbReference type="Pfam" id="PF02368">
    <property type="entry name" value="Big_2"/>
    <property type="match status" value="2"/>
</dbReference>